<dbReference type="PANTHER" id="PTHR11941">
    <property type="entry name" value="ENOYL-COA HYDRATASE-RELATED"/>
    <property type="match status" value="1"/>
</dbReference>
<evidence type="ECO:0000256" key="2">
    <source>
        <dbReference type="ARBA" id="ARBA00023239"/>
    </source>
</evidence>
<dbReference type="Pfam" id="PF00378">
    <property type="entry name" value="ECH_1"/>
    <property type="match status" value="1"/>
</dbReference>
<accession>A0ABR7R609</accession>
<keyword evidence="5" id="KW-1185">Reference proteome</keyword>
<organism evidence="4 5">
    <name type="scientific">Pseudoroseomonas ludipueritiae</name>
    <dbReference type="NCBI Taxonomy" id="198093"/>
    <lineage>
        <taxon>Bacteria</taxon>
        <taxon>Pseudomonadati</taxon>
        <taxon>Pseudomonadota</taxon>
        <taxon>Alphaproteobacteria</taxon>
        <taxon>Acetobacterales</taxon>
        <taxon>Acetobacteraceae</taxon>
        <taxon>Pseudoroseomonas</taxon>
    </lineage>
</organism>
<comment type="caution">
    <text evidence="4">The sequence shown here is derived from an EMBL/GenBank/DDBJ whole genome shotgun (WGS) entry which is preliminary data.</text>
</comment>
<dbReference type="SUPFAM" id="SSF52096">
    <property type="entry name" value="ClpP/crotonase"/>
    <property type="match status" value="1"/>
</dbReference>
<dbReference type="InterPro" id="IPR014748">
    <property type="entry name" value="Enoyl-CoA_hydra_C"/>
</dbReference>
<sequence length="267" mass="29334">MPDTPVPAPAGRIQHRREDGVGWITIDNLPRRNALSPEMWQALGDTLAEFEADAAVRCIVLTGAGDRAFASGSDISRFEESRTTAEQIAEHRARNQRVHDLLRQMDKPSIAMIRGHCIGGGLAIALSCDLRICTEDADFAVPAAKLGVGYELDGVRKLAQIVGPAFAKEIFFTGRRFSAAEAYEMGLVNRVVSSAALEAHVTEIARGIAANAPLTIRASKHIIAESLKGQPDEARCDRLYQDCFDSEDYREGRRAFMEKRPPQFQGR</sequence>
<dbReference type="Gene3D" id="3.90.226.10">
    <property type="entry name" value="2-enoyl-CoA Hydratase, Chain A, domain 1"/>
    <property type="match status" value="1"/>
</dbReference>
<dbReference type="Gene3D" id="1.10.12.10">
    <property type="entry name" value="Lyase 2-enoyl-coa Hydratase, Chain A, domain 2"/>
    <property type="match status" value="1"/>
</dbReference>
<dbReference type="RefSeq" id="WP_187778158.1">
    <property type="nucleotide sequence ID" value="NZ_JACTUZ010000025.1"/>
</dbReference>
<dbReference type="PANTHER" id="PTHR11941:SF54">
    <property type="entry name" value="ENOYL-COA HYDRATASE, MITOCHONDRIAL"/>
    <property type="match status" value="1"/>
</dbReference>
<evidence type="ECO:0000313" key="5">
    <source>
        <dbReference type="Proteomes" id="UP000603940"/>
    </source>
</evidence>
<evidence type="ECO:0000256" key="1">
    <source>
        <dbReference type="ARBA" id="ARBA00005254"/>
    </source>
</evidence>
<dbReference type="NCBIfam" id="NF004781">
    <property type="entry name" value="PRK06127.1"/>
    <property type="match status" value="1"/>
</dbReference>
<reference evidence="4 5" key="1">
    <citation type="journal article" date="2009" name="Int. J. Syst. Evol. Microbiol.">
        <title>Transfer of Teichococcus ludipueritiae and Muricoccus roseus to the genus Roseomonas, as Roseomonas ludipueritiae comb. nov. and Roseomonas rosea comb. nov., respectively, and emended description of the genus Roseomonas.</title>
        <authorList>
            <person name="Sanchez-Porro C."/>
            <person name="Gallego V."/>
            <person name="Busse H.J."/>
            <person name="Kampfer P."/>
            <person name="Ventosa A."/>
        </authorList>
    </citation>
    <scope>NUCLEOTIDE SEQUENCE [LARGE SCALE GENOMIC DNA]</scope>
    <source>
        <strain evidence="4 5">DSM 14915</strain>
    </source>
</reference>
<dbReference type="Proteomes" id="UP000603940">
    <property type="component" value="Unassembled WGS sequence"/>
</dbReference>
<dbReference type="EMBL" id="JACTUZ010000025">
    <property type="protein sequence ID" value="MBC9177017.1"/>
    <property type="molecule type" value="Genomic_DNA"/>
</dbReference>
<dbReference type="InterPro" id="IPR018376">
    <property type="entry name" value="Enoyl-CoA_hyd/isom_CS"/>
</dbReference>
<dbReference type="InterPro" id="IPR029045">
    <property type="entry name" value="ClpP/crotonase-like_dom_sf"/>
</dbReference>
<comment type="similarity">
    <text evidence="1 3">Belongs to the enoyl-CoA hydratase/isomerase family.</text>
</comment>
<name>A0ABR7R609_9PROT</name>
<dbReference type="CDD" id="cd06558">
    <property type="entry name" value="crotonase-like"/>
    <property type="match status" value="1"/>
</dbReference>
<gene>
    <name evidence="4" type="ORF">IBL25_08690</name>
</gene>
<dbReference type="InterPro" id="IPR001753">
    <property type="entry name" value="Enoyl-CoA_hydra/iso"/>
</dbReference>
<evidence type="ECO:0000313" key="4">
    <source>
        <dbReference type="EMBL" id="MBC9177017.1"/>
    </source>
</evidence>
<evidence type="ECO:0000256" key="3">
    <source>
        <dbReference type="RuleBase" id="RU003707"/>
    </source>
</evidence>
<keyword evidence="2" id="KW-0456">Lyase</keyword>
<dbReference type="PROSITE" id="PS00166">
    <property type="entry name" value="ENOYL_COA_HYDRATASE"/>
    <property type="match status" value="1"/>
</dbReference>
<proteinExistence type="inferred from homology"/>
<protein>
    <submittedName>
        <fullName evidence="4">Enoyl-CoA hydratase/isomerase family protein</fullName>
    </submittedName>
</protein>